<evidence type="ECO:0000256" key="7">
    <source>
        <dbReference type="ARBA" id="ARBA00023136"/>
    </source>
</evidence>
<feature type="transmembrane region" description="Helical" evidence="8">
    <location>
        <begin position="523"/>
        <end position="542"/>
    </location>
</feature>
<dbReference type="Pfam" id="PF02652">
    <property type="entry name" value="Lactate_perm"/>
    <property type="match status" value="1"/>
</dbReference>
<sequence>MQSVSPSLALAWSGPPLTAPYMALASLPIVVLLTLIMGCRWSAPKAGAAACLVTTALACAGFGESARGLAISSTKGLSLSLFVLSVIWSAVLLYNIVEGLGGIRIIGRTMGRLVGDPLAQALVVGWAFAGFMQGVAGFGVPVAVVAPLLVLMGFGAAQAAAIVLIGHAWSVTFGSLGSSYYTIQLVTGIHGDVIAPRMAALFALPIVASGFAVAHVQGGLAALRRGTWAILLMGGAMALAMWLTARFGMPQLASVIPGLVGCCIGWLASRLGLFGRGSKRAPDPTGTRVLEIGGGSQTAAAPAERSFHLAFLPYYVLIGLSLLSQWPALRAIKAGWGLDYPGLRTGLGFSVEPQKRYAAIELLRHPAPLILFGILLSYAIYRLSDRWKPRLFTGALRTTYAQCISTSVGICTMVMMAVIMTDTGMTALLGRAIAAGAGSAFAVFSPYIGVLGTFMTGSNTNSNVMFGALQLESARALAIDTVAVASVQSIGGALGSAIAPTKVLVGTAVVGLSGREGEVMKRTIPYCMALALLVGVQIAILLKL</sequence>
<feature type="transmembrane region" description="Helical" evidence="8">
    <location>
        <begin position="161"/>
        <end position="182"/>
    </location>
</feature>
<evidence type="ECO:0000256" key="3">
    <source>
        <dbReference type="ARBA" id="ARBA00022448"/>
    </source>
</evidence>
<feature type="transmembrane region" description="Helical" evidence="8">
    <location>
        <begin position="226"/>
        <end position="245"/>
    </location>
</feature>
<reference evidence="9 10" key="1">
    <citation type="submission" date="2021-12" db="EMBL/GenBank/DDBJ databases">
        <title>Discovery of the Pendulisporaceae a myxobacterial family with distinct sporulation behavior and unique specialized metabolism.</title>
        <authorList>
            <person name="Garcia R."/>
            <person name="Popoff A."/>
            <person name="Bader C.D."/>
            <person name="Loehr J."/>
            <person name="Walesch S."/>
            <person name="Walt C."/>
            <person name="Boldt J."/>
            <person name="Bunk B."/>
            <person name="Haeckl F.J.F.P.J."/>
            <person name="Gunesch A.P."/>
            <person name="Birkelbach J."/>
            <person name="Nuebel U."/>
            <person name="Pietschmann T."/>
            <person name="Bach T."/>
            <person name="Mueller R."/>
        </authorList>
    </citation>
    <scope>NUCLEOTIDE SEQUENCE [LARGE SCALE GENOMIC DNA]</scope>
    <source>
        <strain evidence="9 10">MSr11954</strain>
    </source>
</reference>
<dbReference type="EMBL" id="CP089984">
    <property type="protein sequence ID" value="WXB17559.1"/>
    <property type="molecule type" value="Genomic_DNA"/>
</dbReference>
<evidence type="ECO:0000256" key="5">
    <source>
        <dbReference type="ARBA" id="ARBA00022692"/>
    </source>
</evidence>
<evidence type="ECO:0000256" key="4">
    <source>
        <dbReference type="ARBA" id="ARBA00022475"/>
    </source>
</evidence>
<feature type="transmembrane region" description="Helical" evidence="8">
    <location>
        <begin position="362"/>
        <end position="379"/>
    </location>
</feature>
<keyword evidence="3 8" id="KW-0813">Transport</keyword>
<feature type="transmembrane region" description="Helical" evidence="8">
    <location>
        <begin position="399"/>
        <end position="420"/>
    </location>
</feature>
<feature type="transmembrane region" description="Helical" evidence="8">
    <location>
        <begin position="432"/>
        <end position="455"/>
    </location>
</feature>
<keyword evidence="4 8" id="KW-1003">Cell membrane</keyword>
<organism evidence="9 10">
    <name type="scientific">Pendulispora albinea</name>
    <dbReference type="NCBI Taxonomy" id="2741071"/>
    <lineage>
        <taxon>Bacteria</taxon>
        <taxon>Pseudomonadati</taxon>
        <taxon>Myxococcota</taxon>
        <taxon>Myxococcia</taxon>
        <taxon>Myxococcales</taxon>
        <taxon>Sorangiineae</taxon>
        <taxon>Pendulisporaceae</taxon>
        <taxon>Pendulispora</taxon>
    </lineage>
</organism>
<feature type="transmembrane region" description="Helical" evidence="8">
    <location>
        <begin position="46"/>
        <end position="65"/>
    </location>
</feature>
<comment type="similarity">
    <text evidence="2 8">Belongs to the lactate permease family.</text>
</comment>
<evidence type="ECO:0000256" key="1">
    <source>
        <dbReference type="ARBA" id="ARBA00004651"/>
    </source>
</evidence>
<name>A0ABZ2M2X8_9BACT</name>
<keyword evidence="10" id="KW-1185">Reference proteome</keyword>
<keyword evidence="7 8" id="KW-0472">Membrane</keyword>
<gene>
    <name evidence="9" type="ORF">LZC94_09810</name>
</gene>
<dbReference type="Proteomes" id="UP001370348">
    <property type="component" value="Chromosome"/>
</dbReference>
<protein>
    <recommendedName>
        <fullName evidence="8">L-lactate permease</fullName>
    </recommendedName>
</protein>
<feature type="transmembrane region" description="Helical" evidence="8">
    <location>
        <begin position="77"/>
        <end position="97"/>
    </location>
</feature>
<evidence type="ECO:0000313" key="9">
    <source>
        <dbReference type="EMBL" id="WXB17559.1"/>
    </source>
</evidence>
<evidence type="ECO:0000256" key="2">
    <source>
        <dbReference type="ARBA" id="ARBA00010100"/>
    </source>
</evidence>
<keyword evidence="5 8" id="KW-0812">Transmembrane</keyword>
<accession>A0ABZ2M2X8</accession>
<feature type="transmembrane region" description="Helical" evidence="8">
    <location>
        <begin position="194"/>
        <end position="214"/>
    </location>
</feature>
<dbReference type="RefSeq" id="WP_394827193.1">
    <property type="nucleotide sequence ID" value="NZ_CP089984.1"/>
</dbReference>
<comment type="subcellular location">
    <subcellularLocation>
        <location evidence="1 8">Cell membrane</location>
        <topology evidence="1 8">Multi-pass membrane protein</topology>
    </subcellularLocation>
</comment>
<proteinExistence type="inferred from homology"/>
<feature type="transmembrane region" description="Helical" evidence="8">
    <location>
        <begin position="20"/>
        <end position="39"/>
    </location>
</feature>
<evidence type="ECO:0000256" key="8">
    <source>
        <dbReference type="RuleBase" id="RU365092"/>
    </source>
</evidence>
<evidence type="ECO:0000313" key="10">
    <source>
        <dbReference type="Proteomes" id="UP001370348"/>
    </source>
</evidence>
<keyword evidence="6 8" id="KW-1133">Transmembrane helix</keyword>
<comment type="function">
    <text evidence="8">Uptake of L-lactate across the membrane. Can also transport D-lactate and glycolate.</text>
</comment>
<dbReference type="PANTHER" id="PTHR30003">
    <property type="entry name" value="L-LACTATE PERMEASE"/>
    <property type="match status" value="1"/>
</dbReference>
<evidence type="ECO:0000256" key="6">
    <source>
        <dbReference type="ARBA" id="ARBA00022989"/>
    </source>
</evidence>
<dbReference type="InterPro" id="IPR003804">
    <property type="entry name" value="Lactate_perm"/>
</dbReference>
<feature type="transmembrane region" description="Helical" evidence="8">
    <location>
        <begin position="251"/>
        <end position="273"/>
    </location>
</feature>
<dbReference type="PANTHER" id="PTHR30003:SF0">
    <property type="entry name" value="GLYCOLATE PERMEASE GLCA-RELATED"/>
    <property type="match status" value="1"/>
</dbReference>